<accession>A0A5P0YUM8</accession>
<keyword evidence="2" id="KW-0732">Signal</keyword>
<dbReference type="AlphaFoldDB" id="A0A5P0YUM8"/>
<dbReference type="OrthoDB" id="4248795at2"/>
<organism evidence="3 4">
    <name type="scientific">Streptomyces alkaliterrae</name>
    <dbReference type="NCBI Taxonomy" id="2213162"/>
    <lineage>
        <taxon>Bacteria</taxon>
        <taxon>Bacillati</taxon>
        <taxon>Actinomycetota</taxon>
        <taxon>Actinomycetes</taxon>
        <taxon>Kitasatosporales</taxon>
        <taxon>Streptomycetaceae</taxon>
        <taxon>Streptomyces</taxon>
    </lineage>
</organism>
<sequence>MEKKTAVSGVVAAALISSLTFGATGAVAADGPTAAKRAAERAAAERHSAVAAALRTAEAARAHATAARGDTAPHAEALLKRSRSVPDTAGVLTPVEDLLATALRSDGKRLSPAEADRHAEAITRAFEQHRAKAATSPLASDPTTRAAQAPADLGALLEALLSLDLGKILETVTKLLSGLLESITGLLPELPEIPGLPDLPEIPGLPDLPEIPGLPDLPEIPEIPELPEIPDVPDIPAADGASTLPDTSRPQVARPEVLRPDIARPGVVRPDAPITGLPGGAPRASATD</sequence>
<comment type="caution">
    <text evidence="3">The sequence shown here is derived from an EMBL/GenBank/DDBJ whole genome shotgun (WGS) entry which is preliminary data.</text>
</comment>
<dbReference type="Proteomes" id="UP000320857">
    <property type="component" value="Unassembled WGS sequence"/>
</dbReference>
<evidence type="ECO:0000313" key="3">
    <source>
        <dbReference type="EMBL" id="MQS02189.1"/>
    </source>
</evidence>
<proteinExistence type="predicted"/>
<gene>
    <name evidence="3" type="ORF">FNX44_009940</name>
</gene>
<evidence type="ECO:0000313" key="4">
    <source>
        <dbReference type="Proteomes" id="UP000320857"/>
    </source>
</evidence>
<feature type="region of interest" description="Disordered" evidence="1">
    <location>
        <begin position="204"/>
        <end position="288"/>
    </location>
</feature>
<reference evidence="3 4" key="1">
    <citation type="submission" date="2019-10" db="EMBL/GenBank/DDBJ databases">
        <title>Streptomyces sp. nov., a novel actinobacterium isolated from alkaline environment.</title>
        <authorList>
            <person name="Golinska P."/>
        </authorList>
    </citation>
    <scope>NUCLEOTIDE SEQUENCE [LARGE SCALE GENOMIC DNA]</scope>
    <source>
        <strain evidence="3 4">OF1</strain>
    </source>
</reference>
<evidence type="ECO:0000256" key="2">
    <source>
        <dbReference type="SAM" id="SignalP"/>
    </source>
</evidence>
<protein>
    <submittedName>
        <fullName evidence="3">Uncharacterized protein</fullName>
    </submittedName>
</protein>
<feature type="signal peptide" evidence="2">
    <location>
        <begin position="1"/>
        <end position="28"/>
    </location>
</feature>
<feature type="chain" id="PRO_5024888366" evidence="2">
    <location>
        <begin position="29"/>
        <end position="288"/>
    </location>
</feature>
<name>A0A5P0YUM8_9ACTN</name>
<evidence type="ECO:0000256" key="1">
    <source>
        <dbReference type="SAM" id="MobiDB-lite"/>
    </source>
</evidence>
<dbReference type="RefSeq" id="WP_143647651.1">
    <property type="nucleotide sequence ID" value="NZ_JABJXA010000031.1"/>
</dbReference>
<dbReference type="EMBL" id="VJYK02000076">
    <property type="protein sequence ID" value="MQS02189.1"/>
    <property type="molecule type" value="Genomic_DNA"/>
</dbReference>
<feature type="compositionally biased region" description="Low complexity" evidence="1">
    <location>
        <begin position="204"/>
        <end position="217"/>
    </location>
</feature>
<keyword evidence="4" id="KW-1185">Reference proteome</keyword>